<evidence type="ECO:0000259" key="7">
    <source>
        <dbReference type="PROSITE" id="PS50048"/>
    </source>
</evidence>
<dbReference type="SUPFAM" id="SSF57701">
    <property type="entry name" value="Zn2/Cys6 DNA-binding domain"/>
    <property type="match status" value="1"/>
</dbReference>
<dbReference type="GO" id="GO:0008270">
    <property type="term" value="F:zinc ion binding"/>
    <property type="evidence" value="ECO:0007669"/>
    <property type="project" value="InterPro"/>
</dbReference>
<evidence type="ECO:0000256" key="4">
    <source>
        <dbReference type="ARBA" id="ARBA00023163"/>
    </source>
</evidence>
<dbReference type="PROSITE" id="PS50048">
    <property type="entry name" value="ZN2_CY6_FUNGAL_2"/>
    <property type="match status" value="1"/>
</dbReference>
<dbReference type="CDD" id="cd00067">
    <property type="entry name" value="GAL4"/>
    <property type="match status" value="1"/>
</dbReference>
<dbReference type="OrthoDB" id="4116913at2759"/>
<keyword evidence="9" id="KW-1185">Reference proteome</keyword>
<dbReference type="Pfam" id="PF04082">
    <property type="entry name" value="Fungal_trans"/>
    <property type="match status" value="1"/>
</dbReference>
<dbReference type="Proteomes" id="UP000188318">
    <property type="component" value="Unassembled WGS sequence"/>
</dbReference>
<evidence type="ECO:0000256" key="1">
    <source>
        <dbReference type="ARBA" id="ARBA00022723"/>
    </source>
</evidence>
<dbReference type="GO" id="GO:0006351">
    <property type="term" value="P:DNA-templated transcription"/>
    <property type="evidence" value="ECO:0007669"/>
    <property type="project" value="InterPro"/>
</dbReference>
<dbReference type="Pfam" id="PF00172">
    <property type="entry name" value="Zn_clus"/>
    <property type="match status" value="1"/>
</dbReference>
<dbReference type="Gene3D" id="4.10.240.10">
    <property type="entry name" value="Zn(2)-C6 fungal-type DNA-binding domain"/>
    <property type="match status" value="1"/>
</dbReference>
<dbReference type="GO" id="GO:0000981">
    <property type="term" value="F:DNA-binding transcription factor activity, RNA polymerase II-specific"/>
    <property type="evidence" value="ECO:0007669"/>
    <property type="project" value="InterPro"/>
</dbReference>
<sequence length="625" mass="70311">MHADADADAVAPRGGRARSACDLCRHKKIRCDGEKPACENCHFAGAACTFTFTGQPRKTIRDQLSEAKARVRELEEFIAARDLARSSSPLGDEPPSHASSSPCPPLSLSSAPSHPQDSSVFDTALKIFQQHLEWSWPGVAHSPQRSSFYAIIYRQTGTILDMSGFWTRVSDSYQSQYPATQPQIASPKWPSYQLVQQCLDYYSAHDLYAIFPIIDVAAAQAIITDHVSGRADARPLAEQAGLFAFTAFVTKLHHRQPLFANADSDSYVQAVLTLVPKLMLEPNDVRKFEAFLTLALHIAPAGQPQQSQLFLSMAIRILYHLGAHRHSPLDPNDKSHAHLRNMFWLCYTMDKEMSIRSCLPPLLQDVDCDLNFPPTYVESFDLQFLPTTPSTPRLVLPTDIRIAMLKSKVYHGLYSCQAQNFPEARRLEHIRQLDQELSDLKASFPVGFRPDSYSPDSAESSPSPVNVHNLGLRGINIHLEYYYCLRKLHEASFTGSLSMPLPSSLELYYQASRSTLLYYLRASGLVDRFSFWIHAQFILSSTLSLFWCLIDVPTAATFPRDLQILEDTKDLFASFQGTTNQHPHTHTHTHTHTPDQQFFPPAYIMHEFLGLLISLARQAFTRKDG</sequence>
<dbReference type="InterPro" id="IPR007219">
    <property type="entry name" value="XnlR_reg_dom"/>
</dbReference>
<dbReference type="PANTHER" id="PTHR46910">
    <property type="entry name" value="TRANSCRIPTION FACTOR PDR1"/>
    <property type="match status" value="1"/>
</dbReference>
<feature type="domain" description="Zn(2)-C6 fungal-type" evidence="7">
    <location>
        <begin position="20"/>
        <end position="50"/>
    </location>
</feature>
<evidence type="ECO:0000256" key="2">
    <source>
        <dbReference type="ARBA" id="ARBA00023015"/>
    </source>
</evidence>
<dbReference type="InterPro" id="IPR001138">
    <property type="entry name" value="Zn2Cys6_DnaBD"/>
</dbReference>
<name>A0A1R3S307_ASPC5</name>
<evidence type="ECO:0000256" key="6">
    <source>
        <dbReference type="SAM" id="MobiDB-lite"/>
    </source>
</evidence>
<feature type="compositionally biased region" description="Low complexity" evidence="6">
    <location>
        <begin position="96"/>
        <end position="115"/>
    </location>
</feature>
<keyword evidence="5" id="KW-0539">Nucleus</keyword>
<dbReference type="SMART" id="SM00906">
    <property type="entry name" value="Fungal_trans"/>
    <property type="match status" value="1"/>
</dbReference>
<dbReference type="OMA" id="WIHAQFI"/>
<dbReference type="GO" id="GO:0003677">
    <property type="term" value="F:DNA binding"/>
    <property type="evidence" value="ECO:0007669"/>
    <property type="project" value="UniProtKB-KW"/>
</dbReference>
<dbReference type="EMBL" id="KV907493">
    <property type="protein sequence ID" value="OOG01081.1"/>
    <property type="molecule type" value="Genomic_DNA"/>
</dbReference>
<dbReference type="AlphaFoldDB" id="A0A1R3S307"/>
<keyword evidence="2" id="KW-0805">Transcription regulation</keyword>
<dbReference type="CDD" id="cd12148">
    <property type="entry name" value="fungal_TF_MHR"/>
    <property type="match status" value="1"/>
</dbReference>
<organism evidence="8 9">
    <name type="scientific">Aspergillus carbonarius (strain ITEM 5010)</name>
    <dbReference type="NCBI Taxonomy" id="602072"/>
    <lineage>
        <taxon>Eukaryota</taxon>
        <taxon>Fungi</taxon>
        <taxon>Dikarya</taxon>
        <taxon>Ascomycota</taxon>
        <taxon>Pezizomycotina</taxon>
        <taxon>Eurotiomycetes</taxon>
        <taxon>Eurotiomycetidae</taxon>
        <taxon>Eurotiales</taxon>
        <taxon>Aspergillaceae</taxon>
        <taxon>Aspergillus</taxon>
        <taxon>Aspergillus subgen. Circumdati</taxon>
    </lineage>
</organism>
<dbReference type="PANTHER" id="PTHR46910:SF20">
    <property type="entry name" value="ZN(II)2CYS6 TRANSCRIPTION FACTOR (EUROFUNG)-RELATED"/>
    <property type="match status" value="1"/>
</dbReference>
<evidence type="ECO:0000256" key="5">
    <source>
        <dbReference type="ARBA" id="ARBA00023242"/>
    </source>
</evidence>
<keyword evidence="3" id="KW-0238">DNA-binding</keyword>
<dbReference type="GO" id="GO:0009893">
    <property type="term" value="P:positive regulation of metabolic process"/>
    <property type="evidence" value="ECO:0007669"/>
    <property type="project" value="UniProtKB-ARBA"/>
</dbReference>
<accession>A0A1R3S307</accession>
<evidence type="ECO:0000313" key="9">
    <source>
        <dbReference type="Proteomes" id="UP000188318"/>
    </source>
</evidence>
<keyword evidence="1" id="KW-0479">Metal-binding</keyword>
<evidence type="ECO:0000256" key="3">
    <source>
        <dbReference type="ARBA" id="ARBA00023125"/>
    </source>
</evidence>
<dbReference type="STRING" id="602072.A0A1R3S307"/>
<dbReference type="SMART" id="SM00066">
    <property type="entry name" value="GAL4"/>
    <property type="match status" value="1"/>
</dbReference>
<evidence type="ECO:0000313" key="8">
    <source>
        <dbReference type="EMBL" id="OOG01081.1"/>
    </source>
</evidence>
<proteinExistence type="predicted"/>
<dbReference type="PROSITE" id="PS00463">
    <property type="entry name" value="ZN2_CY6_FUNGAL_1"/>
    <property type="match status" value="1"/>
</dbReference>
<dbReference type="InterPro" id="IPR050987">
    <property type="entry name" value="AtrR-like"/>
</dbReference>
<dbReference type="InterPro" id="IPR036864">
    <property type="entry name" value="Zn2-C6_fun-type_DNA-bd_sf"/>
</dbReference>
<gene>
    <name evidence="8" type="ORF">ASPCADRAFT_511898</name>
</gene>
<keyword evidence="4" id="KW-0804">Transcription</keyword>
<feature type="region of interest" description="Disordered" evidence="6">
    <location>
        <begin position="85"/>
        <end position="117"/>
    </location>
</feature>
<reference evidence="9" key="1">
    <citation type="journal article" date="2017" name="Genome Biol.">
        <title>Comparative genomics reveals high biological diversity and specific adaptations in the industrially and medically important fungal genus Aspergillus.</title>
        <authorList>
            <person name="de Vries R.P."/>
            <person name="Riley R."/>
            <person name="Wiebenga A."/>
            <person name="Aguilar-Osorio G."/>
            <person name="Amillis S."/>
            <person name="Uchima C.A."/>
            <person name="Anderluh G."/>
            <person name="Asadollahi M."/>
            <person name="Askin M."/>
            <person name="Barry K."/>
            <person name="Battaglia E."/>
            <person name="Bayram O."/>
            <person name="Benocci T."/>
            <person name="Braus-Stromeyer S.A."/>
            <person name="Caldana C."/>
            <person name="Canovas D."/>
            <person name="Cerqueira G.C."/>
            <person name="Chen F."/>
            <person name="Chen W."/>
            <person name="Choi C."/>
            <person name="Clum A."/>
            <person name="Dos Santos R.A."/>
            <person name="Damasio A.R."/>
            <person name="Diallinas G."/>
            <person name="Emri T."/>
            <person name="Fekete E."/>
            <person name="Flipphi M."/>
            <person name="Freyberg S."/>
            <person name="Gallo A."/>
            <person name="Gournas C."/>
            <person name="Habgood R."/>
            <person name="Hainaut M."/>
            <person name="Harispe M.L."/>
            <person name="Henrissat B."/>
            <person name="Hilden K.S."/>
            <person name="Hope R."/>
            <person name="Hossain A."/>
            <person name="Karabika E."/>
            <person name="Karaffa L."/>
            <person name="Karanyi Z."/>
            <person name="Krasevec N."/>
            <person name="Kuo A."/>
            <person name="Kusch H."/>
            <person name="LaButti K."/>
            <person name="Lagendijk E.L."/>
            <person name="Lapidus A."/>
            <person name="Levasseur A."/>
            <person name="Lindquist E."/>
            <person name="Lipzen A."/>
            <person name="Logrieco A.F."/>
            <person name="MacCabe A."/>
            <person name="Maekelae M.R."/>
            <person name="Malavazi I."/>
            <person name="Melin P."/>
            <person name="Meyer V."/>
            <person name="Mielnichuk N."/>
            <person name="Miskei M."/>
            <person name="Molnar A.P."/>
            <person name="Mule G."/>
            <person name="Ngan C.Y."/>
            <person name="Orejas M."/>
            <person name="Orosz E."/>
            <person name="Ouedraogo J.P."/>
            <person name="Overkamp K.M."/>
            <person name="Park H.-S."/>
            <person name="Perrone G."/>
            <person name="Piumi F."/>
            <person name="Punt P.J."/>
            <person name="Ram A.F."/>
            <person name="Ramon A."/>
            <person name="Rauscher S."/>
            <person name="Record E."/>
            <person name="Riano-Pachon D.M."/>
            <person name="Robert V."/>
            <person name="Roehrig J."/>
            <person name="Ruller R."/>
            <person name="Salamov A."/>
            <person name="Salih N.S."/>
            <person name="Samson R.A."/>
            <person name="Sandor E."/>
            <person name="Sanguinetti M."/>
            <person name="Schuetze T."/>
            <person name="Sepcic K."/>
            <person name="Shelest E."/>
            <person name="Sherlock G."/>
            <person name="Sophianopoulou V."/>
            <person name="Squina F.M."/>
            <person name="Sun H."/>
            <person name="Susca A."/>
            <person name="Todd R.B."/>
            <person name="Tsang A."/>
            <person name="Unkles S.E."/>
            <person name="van de Wiele N."/>
            <person name="van Rossen-Uffink D."/>
            <person name="Oliveira J.V."/>
            <person name="Vesth T.C."/>
            <person name="Visser J."/>
            <person name="Yu J.-H."/>
            <person name="Zhou M."/>
            <person name="Andersen M.R."/>
            <person name="Archer D.B."/>
            <person name="Baker S.E."/>
            <person name="Benoit I."/>
            <person name="Brakhage A.A."/>
            <person name="Braus G.H."/>
            <person name="Fischer R."/>
            <person name="Frisvad J.C."/>
            <person name="Goldman G.H."/>
            <person name="Houbraken J."/>
            <person name="Oakley B."/>
            <person name="Pocsi I."/>
            <person name="Scazzocchio C."/>
            <person name="Seiboth B."/>
            <person name="vanKuyk P.A."/>
            <person name="Wortman J."/>
            <person name="Dyer P.S."/>
            <person name="Grigoriev I.V."/>
        </authorList>
    </citation>
    <scope>NUCLEOTIDE SEQUENCE [LARGE SCALE GENOMIC DNA]</scope>
    <source>
        <strain evidence="9">ITEM 5010</strain>
    </source>
</reference>
<dbReference type="VEuPathDB" id="FungiDB:ASPCADRAFT_511898"/>
<protein>
    <recommendedName>
        <fullName evidence="7">Zn(2)-C6 fungal-type domain-containing protein</fullName>
    </recommendedName>
</protein>